<evidence type="ECO:0000313" key="1">
    <source>
        <dbReference type="EMBL" id="SDE41368.1"/>
    </source>
</evidence>
<reference evidence="2" key="1">
    <citation type="submission" date="2016-10" db="EMBL/GenBank/DDBJ databases">
        <authorList>
            <person name="Varghese N."/>
            <person name="Submissions S."/>
        </authorList>
    </citation>
    <scope>NUCLEOTIDE SEQUENCE [LARGE SCALE GENOMIC DNA]</scope>
    <source>
        <strain evidence="2">CGMCC 4.3516</strain>
    </source>
</reference>
<evidence type="ECO:0000313" key="2">
    <source>
        <dbReference type="Proteomes" id="UP000198949"/>
    </source>
</evidence>
<dbReference type="EMBL" id="FNAD01000020">
    <property type="protein sequence ID" value="SDE41368.1"/>
    <property type="molecule type" value="Genomic_DNA"/>
</dbReference>
<proteinExistence type="predicted"/>
<organism evidence="1 2">
    <name type="scientific">Glycomyces harbinensis</name>
    <dbReference type="NCBI Taxonomy" id="58114"/>
    <lineage>
        <taxon>Bacteria</taxon>
        <taxon>Bacillati</taxon>
        <taxon>Actinomycetota</taxon>
        <taxon>Actinomycetes</taxon>
        <taxon>Glycomycetales</taxon>
        <taxon>Glycomycetaceae</taxon>
        <taxon>Glycomyces</taxon>
    </lineage>
</organism>
<dbReference type="Proteomes" id="UP000198949">
    <property type="component" value="Unassembled WGS sequence"/>
</dbReference>
<protein>
    <recommendedName>
        <fullName evidence="3">Transposase DDE domain-containing protein</fullName>
    </recommendedName>
</protein>
<evidence type="ECO:0008006" key="3">
    <source>
        <dbReference type="Google" id="ProtNLM"/>
    </source>
</evidence>
<accession>A0A1G7CPV2</accession>
<keyword evidence="2" id="KW-1185">Reference proteome</keyword>
<dbReference type="STRING" id="58114.SAMN05216270_120112"/>
<name>A0A1G7CPV2_9ACTN</name>
<dbReference type="AlphaFoldDB" id="A0A1G7CPV2"/>
<sequence>MVLLACGWGLTDRNGLPLTLSLSAANLHDSQALESLVQGIPKIRSLCGPRRRKFAKLHAD</sequence>
<gene>
    <name evidence="1" type="ORF">SAMN05216270_120112</name>
</gene>